<comment type="caution">
    <text evidence="1">The sequence shown here is derived from an EMBL/GenBank/DDBJ whole genome shotgun (WGS) entry which is preliminary data.</text>
</comment>
<dbReference type="Proteomes" id="UP000577362">
    <property type="component" value="Unassembled WGS sequence"/>
</dbReference>
<dbReference type="Gene3D" id="1.25.40.10">
    <property type="entry name" value="Tetratricopeptide repeat domain"/>
    <property type="match status" value="1"/>
</dbReference>
<protein>
    <submittedName>
        <fullName evidence="1">Adenylate cyclase</fullName>
        <ecNumber evidence="1">4.6.1.1</ecNumber>
    </submittedName>
</protein>
<dbReference type="AlphaFoldDB" id="A0A840BVT0"/>
<dbReference type="EC" id="4.6.1.1" evidence="1"/>
<gene>
    <name evidence="1" type="ORF">GGR16_000818</name>
</gene>
<organism evidence="1 2">
    <name type="scientific">Chelatococcus caeni</name>
    <dbReference type="NCBI Taxonomy" id="1348468"/>
    <lineage>
        <taxon>Bacteria</taxon>
        <taxon>Pseudomonadati</taxon>
        <taxon>Pseudomonadota</taxon>
        <taxon>Alphaproteobacteria</taxon>
        <taxon>Hyphomicrobiales</taxon>
        <taxon>Chelatococcaceae</taxon>
        <taxon>Chelatococcus</taxon>
    </lineage>
</organism>
<evidence type="ECO:0000313" key="2">
    <source>
        <dbReference type="Proteomes" id="UP000577362"/>
    </source>
</evidence>
<accession>A0A840BVT0</accession>
<proteinExistence type="predicted"/>
<dbReference type="RefSeq" id="WP_183315767.1">
    <property type="nucleotide sequence ID" value="NZ_JACIEN010000001.1"/>
</dbReference>
<evidence type="ECO:0000313" key="1">
    <source>
        <dbReference type="EMBL" id="MBB4015812.1"/>
    </source>
</evidence>
<sequence length="599" mass="65581">MGGADLRVDEVPHDRLDRPAADEIRAQLERVECSREFDAPDRVRRFLHYVVEEALAGRADRIKAYTIALEVFGRSVDFDARNDPIVRIEAGRLRRALERYYLLAGQADPVSISIPKGGYAPAFAFKLTQPPVETVPPDPVEPPSPPLGEGLAARPLPWLRWTIAAVAVLIAGLLGAGLWSGATDAWRLRPGGHVDEAGPKGPSVLVRPFANLGGDAEGELYAAGLTDEVLSQLARFKELRVVGRETTKSLTATAGASDIPADLGVRYVLEGTVRTSAHGLRVNTRVLADESAIVLWAHTYEADLTSGNIVGIVVDVAGQVASTVAQPYGIIFQADESRALQRAPDDLAAYTCTLRFYQYRAVLSAEEHAAVRDCLERAVARYPKYGTAWAMLSFLYLDEDRFQFNPKAGGPPAIERALEAARHSVRIDQDNIRGLQALMTALFFTGEPAEAFRIGERALALNPNDTELLGEFGTRVALAGDWKRGSELLEKALDMNPGNSGFYAGMLALAAFIRHDSARAVTLIRQADLRKFPIFHFVAALIYVEAGLEEEGAKSRARFLEMQPRFFDAFDAELAKRNFGPEDRRFMTEAARKAGFPVP</sequence>
<dbReference type="InterPro" id="IPR011990">
    <property type="entry name" value="TPR-like_helical_dom_sf"/>
</dbReference>
<name>A0A840BVT0_9HYPH</name>
<dbReference type="SUPFAM" id="SSF48452">
    <property type="entry name" value="TPR-like"/>
    <property type="match status" value="1"/>
</dbReference>
<keyword evidence="2" id="KW-1185">Reference proteome</keyword>
<dbReference type="EMBL" id="JACIEN010000001">
    <property type="protein sequence ID" value="MBB4015812.1"/>
    <property type="molecule type" value="Genomic_DNA"/>
</dbReference>
<keyword evidence="1" id="KW-0456">Lyase</keyword>
<reference evidence="1 2" key="1">
    <citation type="submission" date="2020-08" db="EMBL/GenBank/DDBJ databases">
        <title>Genomic Encyclopedia of Type Strains, Phase IV (KMG-IV): sequencing the most valuable type-strain genomes for metagenomic binning, comparative biology and taxonomic classification.</title>
        <authorList>
            <person name="Goeker M."/>
        </authorList>
    </citation>
    <scope>NUCLEOTIDE SEQUENCE [LARGE SCALE GENOMIC DNA]</scope>
    <source>
        <strain evidence="1 2">DSM 103737</strain>
    </source>
</reference>
<dbReference type="GO" id="GO:0004016">
    <property type="term" value="F:adenylate cyclase activity"/>
    <property type="evidence" value="ECO:0007669"/>
    <property type="project" value="UniProtKB-EC"/>
</dbReference>